<dbReference type="PANTHER" id="PTHR44566">
    <property type="entry name" value="TRANSDUCIN/WD40 REPEAT-LIKE SUPERFAMILY PROTEIN"/>
    <property type="match status" value="1"/>
</dbReference>
<dbReference type="WBParaSite" id="SSLN_0001463201-mRNA-1">
    <property type="protein sequence ID" value="SSLN_0001463201-mRNA-1"/>
    <property type="gene ID" value="SSLN_0001463201"/>
</dbReference>
<gene>
    <name evidence="2" type="ORF">SSLN_LOCUS14094</name>
</gene>
<feature type="region of interest" description="Disordered" evidence="1">
    <location>
        <begin position="53"/>
        <end position="79"/>
    </location>
</feature>
<dbReference type="InterPro" id="IPR036322">
    <property type="entry name" value="WD40_repeat_dom_sf"/>
</dbReference>
<dbReference type="SUPFAM" id="SSF50978">
    <property type="entry name" value="WD40 repeat-like"/>
    <property type="match status" value="1"/>
</dbReference>
<evidence type="ECO:0000256" key="1">
    <source>
        <dbReference type="SAM" id="MobiDB-lite"/>
    </source>
</evidence>
<dbReference type="Proteomes" id="UP000275846">
    <property type="component" value="Unassembled WGS sequence"/>
</dbReference>
<dbReference type="PANTHER" id="PTHR44566:SF1">
    <property type="entry name" value="WD REPEAT-CONTAINING PROTEIN 25"/>
    <property type="match status" value="1"/>
</dbReference>
<sequence length="623" mass="68282">MAKCHLGDDEVVIGSSVGAWDRICHQHVLPLDEPAPWSGVHSGHLVSHRKAEEGIGQDEPDGLVNYSNSEDSEPEHEGHQVACTTSIFFTSSATGSLTPPDPPSPTDFWRTTILDREPLCVQESASEVPVSPVTSVCCVSPPWQPPEIINPRAPDVGIELDASAYRHLKKKRKRLNPTAAANLEASEKYLGNLVAQKPVASEESASEKAEVDNSLYKRLSFACECLPPGSWNTDGFYPRCSICWPFLAVSCPVGKLNGTLQFGIQIWKFAAEPLAAHRVATLGDSGSPPSGRVVWLRLLTKQWLAVAYETGFLSIWDHIKGIQVSRINVSGCCGRRLRAVSVALGDSDNIQPCFLVAGDAPCISLWDLRIGREDTSRTHGLAQRFNYQGYAVSTSDLLWLAHSGHFASCTDTVQRDVTDKSVAVWDLRLQSIVSRQLYQERWGCSRMALARTGQHTCRIAVQTQGGGIVEVVGGRDAKRQYRMRKNLTSDDTSAASLTPLANPPLAPISYRLERRWRYEKHETQAHPLGLAYSPDNRLLASGCWGSDGPVVYRSPWRKGPHSSADDEGEDAAADCLRLGRTTRGILVSDVAWLPIGTLEADSQALVAVRNNCELDVYRCVQPT</sequence>
<dbReference type="InterPro" id="IPR015943">
    <property type="entry name" value="WD40/YVTN_repeat-like_dom_sf"/>
</dbReference>
<evidence type="ECO:0000313" key="2">
    <source>
        <dbReference type="EMBL" id="VDM00480.1"/>
    </source>
</evidence>
<evidence type="ECO:0000313" key="3">
    <source>
        <dbReference type="Proteomes" id="UP000275846"/>
    </source>
</evidence>
<dbReference type="OrthoDB" id="256303at2759"/>
<evidence type="ECO:0000313" key="4">
    <source>
        <dbReference type="WBParaSite" id="SSLN_0001463201-mRNA-1"/>
    </source>
</evidence>
<accession>A0A183TC96</accession>
<dbReference type="STRING" id="70667.A0A183TC96"/>
<organism evidence="4">
    <name type="scientific">Schistocephalus solidus</name>
    <name type="common">Tapeworm</name>
    <dbReference type="NCBI Taxonomy" id="70667"/>
    <lineage>
        <taxon>Eukaryota</taxon>
        <taxon>Metazoa</taxon>
        <taxon>Spiralia</taxon>
        <taxon>Lophotrochozoa</taxon>
        <taxon>Platyhelminthes</taxon>
        <taxon>Cestoda</taxon>
        <taxon>Eucestoda</taxon>
        <taxon>Diphyllobothriidea</taxon>
        <taxon>Diphyllobothriidae</taxon>
        <taxon>Schistocephalus</taxon>
    </lineage>
</organism>
<reference evidence="4" key="1">
    <citation type="submission" date="2016-06" db="UniProtKB">
        <authorList>
            <consortium name="WormBaseParasite"/>
        </authorList>
    </citation>
    <scope>IDENTIFICATION</scope>
</reference>
<reference evidence="2 3" key="2">
    <citation type="submission" date="2018-11" db="EMBL/GenBank/DDBJ databases">
        <authorList>
            <consortium name="Pathogen Informatics"/>
        </authorList>
    </citation>
    <scope>NUCLEOTIDE SEQUENCE [LARGE SCALE GENOMIC DNA]</scope>
    <source>
        <strain evidence="2 3">NST_G2</strain>
    </source>
</reference>
<dbReference type="AlphaFoldDB" id="A0A183TC96"/>
<keyword evidence="3" id="KW-1185">Reference proteome</keyword>
<dbReference type="EMBL" id="UYSU01038644">
    <property type="protein sequence ID" value="VDM00480.1"/>
    <property type="molecule type" value="Genomic_DNA"/>
</dbReference>
<dbReference type="InterPro" id="IPR053053">
    <property type="entry name" value="WD_repeat_protein"/>
</dbReference>
<name>A0A183TC96_SCHSO</name>
<dbReference type="Gene3D" id="2.130.10.10">
    <property type="entry name" value="YVTN repeat-like/Quinoprotein amine dehydrogenase"/>
    <property type="match status" value="1"/>
</dbReference>
<protein>
    <submittedName>
        <fullName evidence="4">WD_REPEATS_REGION domain-containing protein</fullName>
    </submittedName>
</protein>
<proteinExistence type="predicted"/>